<reference evidence="2 3" key="1">
    <citation type="submission" date="2018-05" db="EMBL/GenBank/DDBJ databases">
        <title>Genomic Encyclopedia of Type Strains, Phase IV (KMG-IV): sequencing the most valuable type-strain genomes for metagenomic binning, comparative biology and taxonomic classification.</title>
        <authorList>
            <person name="Goeker M."/>
        </authorList>
    </citation>
    <scope>NUCLEOTIDE SEQUENCE [LARGE SCALE GENOMIC DNA]</scope>
    <source>
        <strain evidence="2 3">DSM 45480</strain>
    </source>
</reference>
<dbReference type="EMBL" id="QGHB01000011">
    <property type="protein sequence ID" value="PWK83367.1"/>
    <property type="molecule type" value="Genomic_DNA"/>
</dbReference>
<sequence length="95" mass="10327">MSARQAASRTAKQSLRSSLDKAAFVLARETSRHPGSVNRELNDLMGVDRRAEASTDQLREALEYVGDRLRALGKRRGDPPGEEAADFASGADPPF</sequence>
<name>A0A316HRS1_9PSEU</name>
<evidence type="ECO:0000256" key="1">
    <source>
        <dbReference type="SAM" id="MobiDB-lite"/>
    </source>
</evidence>
<feature type="region of interest" description="Disordered" evidence="1">
    <location>
        <begin position="72"/>
        <end position="95"/>
    </location>
</feature>
<dbReference type="Proteomes" id="UP000246005">
    <property type="component" value="Unassembled WGS sequence"/>
</dbReference>
<comment type="caution">
    <text evidence="2">The sequence shown here is derived from an EMBL/GenBank/DDBJ whole genome shotgun (WGS) entry which is preliminary data.</text>
</comment>
<dbReference type="AlphaFoldDB" id="A0A316HRS1"/>
<accession>A0A316HRS1</accession>
<proteinExistence type="predicted"/>
<evidence type="ECO:0000313" key="3">
    <source>
        <dbReference type="Proteomes" id="UP000246005"/>
    </source>
</evidence>
<dbReference type="RefSeq" id="WP_109639988.1">
    <property type="nucleotide sequence ID" value="NZ_QGHB01000011.1"/>
</dbReference>
<organism evidence="2 3">
    <name type="scientific">Lentzea atacamensis</name>
    <dbReference type="NCBI Taxonomy" id="531938"/>
    <lineage>
        <taxon>Bacteria</taxon>
        <taxon>Bacillati</taxon>
        <taxon>Actinomycetota</taxon>
        <taxon>Actinomycetes</taxon>
        <taxon>Pseudonocardiales</taxon>
        <taxon>Pseudonocardiaceae</taxon>
        <taxon>Lentzea</taxon>
    </lineage>
</organism>
<gene>
    <name evidence="2" type="ORF">C8D88_111252</name>
</gene>
<protein>
    <submittedName>
        <fullName evidence="2">Uncharacterized protein</fullName>
    </submittedName>
</protein>
<evidence type="ECO:0000313" key="2">
    <source>
        <dbReference type="EMBL" id="PWK83367.1"/>
    </source>
</evidence>